<gene>
    <name evidence="1" type="ORF">ARMSODRAFT_764822</name>
</gene>
<dbReference type="Proteomes" id="UP000218334">
    <property type="component" value="Unassembled WGS sequence"/>
</dbReference>
<sequence>MLFLVETTCFVPPVAQCLRFGSCHRLERCYRPTVCPADRGICCLQLPCTCVLSFSYVSLPAIPLPGVLYLLSLCSVSVSLPVPRFVTPSLLYCDVGRHLGSVRMSHVCLALFRLQPGGNPRSFLIFMH</sequence>
<name>A0A2H3BA71_9AGAR</name>
<organism evidence="1 2">
    <name type="scientific">Armillaria solidipes</name>
    <dbReference type="NCBI Taxonomy" id="1076256"/>
    <lineage>
        <taxon>Eukaryota</taxon>
        <taxon>Fungi</taxon>
        <taxon>Dikarya</taxon>
        <taxon>Basidiomycota</taxon>
        <taxon>Agaricomycotina</taxon>
        <taxon>Agaricomycetes</taxon>
        <taxon>Agaricomycetidae</taxon>
        <taxon>Agaricales</taxon>
        <taxon>Marasmiineae</taxon>
        <taxon>Physalacriaceae</taxon>
        <taxon>Armillaria</taxon>
    </lineage>
</organism>
<evidence type="ECO:0000313" key="1">
    <source>
        <dbReference type="EMBL" id="PBK59946.1"/>
    </source>
</evidence>
<reference evidence="2" key="1">
    <citation type="journal article" date="2017" name="Nat. Ecol. Evol.">
        <title>Genome expansion and lineage-specific genetic innovations in the forest pathogenic fungi Armillaria.</title>
        <authorList>
            <person name="Sipos G."/>
            <person name="Prasanna A.N."/>
            <person name="Walter M.C."/>
            <person name="O'Connor E."/>
            <person name="Balint B."/>
            <person name="Krizsan K."/>
            <person name="Kiss B."/>
            <person name="Hess J."/>
            <person name="Varga T."/>
            <person name="Slot J."/>
            <person name="Riley R."/>
            <person name="Boka B."/>
            <person name="Rigling D."/>
            <person name="Barry K."/>
            <person name="Lee J."/>
            <person name="Mihaltcheva S."/>
            <person name="LaButti K."/>
            <person name="Lipzen A."/>
            <person name="Waldron R."/>
            <person name="Moloney N.M."/>
            <person name="Sperisen C."/>
            <person name="Kredics L."/>
            <person name="Vagvoelgyi C."/>
            <person name="Patrignani A."/>
            <person name="Fitzpatrick D."/>
            <person name="Nagy I."/>
            <person name="Doyle S."/>
            <person name="Anderson J.B."/>
            <person name="Grigoriev I.V."/>
            <person name="Gueldener U."/>
            <person name="Muensterkoetter M."/>
            <person name="Nagy L.G."/>
        </authorList>
    </citation>
    <scope>NUCLEOTIDE SEQUENCE [LARGE SCALE GENOMIC DNA]</scope>
    <source>
        <strain evidence="2">28-4</strain>
    </source>
</reference>
<dbReference type="EMBL" id="KZ293494">
    <property type="protein sequence ID" value="PBK59946.1"/>
    <property type="molecule type" value="Genomic_DNA"/>
</dbReference>
<dbReference type="AlphaFoldDB" id="A0A2H3BA71"/>
<keyword evidence="2" id="KW-1185">Reference proteome</keyword>
<accession>A0A2H3BA71</accession>
<protein>
    <submittedName>
        <fullName evidence="1">Uncharacterized protein</fullName>
    </submittedName>
</protein>
<evidence type="ECO:0000313" key="2">
    <source>
        <dbReference type="Proteomes" id="UP000218334"/>
    </source>
</evidence>
<proteinExistence type="predicted"/>